<evidence type="ECO:0008006" key="4">
    <source>
        <dbReference type="Google" id="ProtNLM"/>
    </source>
</evidence>
<proteinExistence type="predicted"/>
<gene>
    <name evidence="2" type="ORF">IV66_GL001585</name>
</gene>
<dbReference type="Pfam" id="PF13780">
    <property type="entry name" value="DUF4176"/>
    <property type="match status" value="1"/>
</dbReference>
<dbReference type="STRING" id="449659.IV66_GL001585"/>
<dbReference type="Proteomes" id="UP000051886">
    <property type="component" value="Unassembled WGS sequence"/>
</dbReference>
<organism evidence="2 3">
    <name type="scientific">Ligilactobacillus pobuzihii</name>
    <dbReference type="NCBI Taxonomy" id="449659"/>
    <lineage>
        <taxon>Bacteria</taxon>
        <taxon>Bacillati</taxon>
        <taxon>Bacillota</taxon>
        <taxon>Bacilli</taxon>
        <taxon>Lactobacillales</taxon>
        <taxon>Lactobacillaceae</taxon>
        <taxon>Ligilactobacillus</taxon>
    </lineage>
</organism>
<reference evidence="2 3" key="1">
    <citation type="journal article" date="2015" name="Genome Announc.">
        <title>Expanding the biotechnology potential of lactobacilli through comparative genomics of 213 strains and associated genera.</title>
        <authorList>
            <person name="Sun Z."/>
            <person name="Harris H.M."/>
            <person name="McCann A."/>
            <person name="Guo C."/>
            <person name="Argimon S."/>
            <person name="Zhang W."/>
            <person name="Yang X."/>
            <person name="Jeffery I.B."/>
            <person name="Cooney J.C."/>
            <person name="Kagawa T.F."/>
            <person name="Liu W."/>
            <person name="Song Y."/>
            <person name="Salvetti E."/>
            <person name="Wrobel A."/>
            <person name="Rasinkangas P."/>
            <person name="Parkhill J."/>
            <person name="Rea M.C."/>
            <person name="O'Sullivan O."/>
            <person name="Ritari J."/>
            <person name="Douillard F.P."/>
            <person name="Paul Ross R."/>
            <person name="Yang R."/>
            <person name="Briner A.E."/>
            <person name="Felis G.E."/>
            <person name="de Vos W.M."/>
            <person name="Barrangou R."/>
            <person name="Klaenhammer T.R."/>
            <person name="Caufield P.W."/>
            <person name="Cui Y."/>
            <person name="Zhang H."/>
            <person name="O'Toole P.W."/>
        </authorList>
    </citation>
    <scope>NUCLEOTIDE SEQUENCE [LARGE SCALE GENOMIC DNA]</scope>
    <source>
        <strain evidence="2 3">NBRC 103219</strain>
    </source>
</reference>
<accession>A0A0R2LIY9</accession>
<sequence length="114" mass="12991">MKKMEFLPLGSIVILHGTVKKLMIIQRAVQVEQNQEKKYFDYGAALYPEGLVENRVAYFNQPDIAKVIDVGYKDDDDNLMQEQINDVLVKLDDSGNPDPFAEVREDEEDGIKGE</sequence>
<name>A0A0R2LIY9_9LACO</name>
<evidence type="ECO:0000313" key="2">
    <source>
        <dbReference type="EMBL" id="KRN99580.1"/>
    </source>
</evidence>
<dbReference type="PATRIC" id="fig|449659.4.peg.1613"/>
<dbReference type="RefSeq" id="WP_017868716.1">
    <property type="nucleotide sequence ID" value="NZ_BJYB01000012.1"/>
</dbReference>
<comment type="caution">
    <text evidence="2">The sequence shown here is derived from an EMBL/GenBank/DDBJ whole genome shotgun (WGS) entry which is preliminary data.</text>
</comment>
<keyword evidence="3" id="KW-1185">Reference proteome</keyword>
<dbReference type="EMBL" id="JQCN01000031">
    <property type="protein sequence ID" value="KRN99580.1"/>
    <property type="molecule type" value="Genomic_DNA"/>
</dbReference>
<evidence type="ECO:0000256" key="1">
    <source>
        <dbReference type="SAM" id="MobiDB-lite"/>
    </source>
</evidence>
<feature type="compositionally biased region" description="Acidic residues" evidence="1">
    <location>
        <begin position="104"/>
        <end position="114"/>
    </location>
</feature>
<protein>
    <recommendedName>
        <fullName evidence="4">DUF4176 domain-containing protein</fullName>
    </recommendedName>
</protein>
<dbReference type="InterPro" id="IPR025233">
    <property type="entry name" value="DUF4176"/>
</dbReference>
<dbReference type="AlphaFoldDB" id="A0A0R2LIY9"/>
<feature type="region of interest" description="Disordered" evidence="1">
    <location>
        <begin position="90"/>
        <end position="114"/>
    </location>
</feature>
<evidence type="ECO:0000313" key="3">
    <source>
        <dbReference type="Proteomes" id="UP000051886"/>
    </source>
</evidence>